<proteinExistence type="predicted"/>
<comment type="catalytic activity">
    <reaction evidence="1">
        <text>ATP + protein L-histidine = ADP + protein N-phospho-L-histidine.</text>
        <dbReference type="EC" id="2.7.13.3"/>
    </reaction>
</comment>
<evidence type="ECO:0000256" key="1">
    <source>
        <dbReference type="ARBA" id="ARBA00000085"/>
    </source>
</evidence>
<dbReference type="InterPro" id="IPR004358">
    <property type="entry name" value="Sig_transdc_His_kin-like_C"/>
</dbReference>
<gene>
    <name evidence="4" type="ORF">E3J95_05665</name>
</gene>
<comment type="caution">
    <text evidence="4">The sequence shown here is derived from an EMBL/GenBank/DDBJ whole genome shotgun (WGS) entry which is preliminary data.</text>
</comment>
<feature type="domain" description="Histidine kinase" evidence="3">
    <location>
        <begin position="1"/>
        <end position="106"/>
    </location>
</feature>
<protein>
    <recommendedName>
        <fullName evidence="2">histidine kinase</fullName>
        <ecNumber evidence="2">2.7.13.3</ecNumber>
    </recommendedName>
</protein>
<dbReference type="GO" id="GO:0005524">
    <property type="term" value="F:ATP binding"/>
    <property type="evidence" value="ECO:0007669"/>
    <property type="project" value="UniProtKB-KW"/>
</dbReference>
<dbReference type="InterPro" id="IPR005467">
    <property type="entry name" value="His_kinase_dom"/>
</dbReference>
<evidence type="ECO:0000313" key="5">
    <source>
        <dbReference type="Proteomes" id="UP000320781"/>
    </source>
</evidence>
<keyword evidence="4" id="KW-0547">Nucleotide-binding</keyword>
<dbReference type="PROSITE" id="PS50109">
    <property type="entry name" value="HIS_KIN"/>
    <property type="match status" value="1"/>
</dbReference>
<dbReference type="InterPro" id="IPR003594">
    <property type="entry name" value="HATPase_dom"/>
</dbReference>
<organism evidence="4 5">
    <name type="scientific">Aerophobetes bacterium</name>
    <dbReference type="NCBI Taxonomy" id="2030807"/>
    <lineage>
        <taxon>Bacteria</taxon>
        <taxon>Candidatus Aerophobota</taxon>
    </lineage>
</organism>
<name>A0A523QHG9_UNCAE</name>
<sequence>MEDLSLHILDIVENSIRALAKRIKIRIEEDIEKDLLTVKIEDNGQGMDEETVKKVLDPFFTTKATRRVGLGLPLLDQAAREAGGKLEISSEIGKKTRIRATFQYSHPDRKPLGDIKETLLALAAGHPEVDFIYEHKRGETIYRWGNQRIGNKKNDGCNH</sequence>
<dbReference type="Gene3D" id="3.30.565.10">
    <property type="entry name" value="Histidine kinase-like ATPase, C-terminal domain"/>
    <property type="match status" value="1"/>
</dbReference>
<evidence type="ECO:0000313" key="4">
    <source>
        <dbReference type="EMBL" id="TES84942.1"/>
    </source>
</evidence>
<dbReference type="SMART" id="SM00387">
    <property type="entry name" value="HATPase_c"/>
    <property type="match status" value="1"/>
</dbReference>
<accession>A0A523QHG9</accession>
<dbReference type="EMBL" id="SOKU01000277">
    <property type="protein sequence ID" value="TES84942.1"/>
    <property type="molecule type" value="Genomic_DNA"/>
</dbReference>
<keyword evidence="4" id="KW-0067">ATP-binding</keyword>
<evidence type="ECO:0000259" key="3">
    <source>
        <dbReference type="PROSITE" id="PS50109"/>
    </source>
</evidence>
<dbReference type="GO" id="GO:0004673">
    <property type="term" value="F:protein histidine kinase activity"/>
    <property type="evidence" value="ECO:0007669"/>
    <property type="project" value="UniProtKB-EC"/>
</dbReference>
<dbReference type="Proteomes" id="UP000320781">
    <property type="component" value="Unassembled WGS sequence"/>
</dbReference>
<reference evidence="4 5" key="1">
    <citation type="submission" date="2019-03" db="EMBL/GenBank/DDBJ databases">
        <title>Metabolic potential of uncultured bacteria and archaea associated with petroleum seepage in deep-sea sediments.</title>
        <authorList>
            <person name="Dong X."/>
            <person name="Hubert C."/>
        </authorList>
    </citation>
    <scope>NUCLEOTIDE SEQUENCE [LARGE SCALE GENOMIC DNA]</scope>
    <source>
        <strain evidence="4">E44_bin92</strain>
    </source>
</reference>
<dbReference type="Pfam" id="PF02518">
    <property type="entry name" value="HATPase_c"/>
    <property type="match status" value="1"/>
</dbReference>
<dbReference type="InterPro" id="IPR036890">
    <property type="entry name" value="HATPase_C_sf"/>
</dbReference>
<evidence type="ECO:0000256" key="2">
    <source>
        <dbReference type="ARBA" id="ARBA00012438"/>
    </source>
</evidence>
<dbReference type="AlphaFoldDB" id="A0A523QHG9"/>
<dbReference type="EC" id="2.7.13.3" evidence="2"/>
<dbReference type="SUPFAM" id="SSF55874">
    <property type="entry name" value="ATPase domain of HSP90 chaperone/DNA topoisomerase II/histidine kinase"/>
    <property type="match status" value="1"/>
</dbReference>
<dbReference type="PANTHER" id="PTHR43065">
    <property type="entry name" value="SENSOR HISTIDINE KINASE"/>
    <property type="match status" value="1"/>
</dbReference>
<dbReference type="PRINTS" id="PR00344">
    <property type="entry name" value="BCTRLSENSOR"/>
</dbReference>